<dbReference type="Gene3D" id="1.10.1330.10">
    <property type="entry name" value="Dockerin domain"/>
    <property type="match status" value="1"/>
</dbReference>
<dbReference type="InterPro" id="IPR016134">
    <property type="entry name" value="Dockerin_dom"/>
</dbReference>
<comment type="caution">
    <text evidence="2">The sequence shown here is derived from an EMBL/GenBank/DDBJ whole genome shotgun (WGS) entry which is preliminary data.</text>
</comment>
<dbReference type="EMBL" id="VCYH01000003">
    <property type="protein sequence ID" value="MDN7024304.1"/>
    <property type="molecule type" value="Genomic_DNA"/>
</dbReference>
<dbReference type="SUPFAM" id="SSF49384">
    <property type="entry name" value="Carbohydrate-binding domain"/>
    <property type="match status" value="1"/>
</dbReference>
<dbReference type="SMART" id="SM01419">
    <property type="entry name" value="Thiol-ester_cl"/>
    <property type="match status" value="1"/>
</dbReference>
<dbReference type="PROSITE" id="PS51766">
    <property type="entry name" value="DOCKERIN"/>
    <property type="match status" value="1"/>
</dbReference>
<gene>
    <name evidence="2" type="ORF">FGU65_05255</name>
</gene>
<proteinExistence type="predicted"/>
<dbReference type="InterPro" id="IPR008965">
    <property type="entry name" value="CBM2/CBM3_carb-bd_dom_sf"/>
</dbReference>
<dbReference type="CDD" id="cd00688">
    <property type="entry name" value="ISOPREN_C2_like"/>
    <property type="match status" value="1"/>
</dbReference>
<evidence type="ECO:0000313" key="2">
    <source>
        <dbReference type="EMBL" id="MDN7024304.1"/>
    </source>
</evidence>
<dbReference type="InterPro" id="IPR013784">
    <property type="entry name" value="Carb-bd-like_fold"/>
</dbReference>
<dbReference type="RefSeq" id="WP_301663400.1">
    <property type="nucleotide sequence ID" value="NZ_VCYH01000003.1"/>
</dbReference>
<dbReference type="Gene3D" id="2.60.40.680">
    <property type="match status" value="1"/>
</dbReference>
<name>A0ABT8M8R3_9EURY</name>
<feature type="domain" description="Dockerin" evidence="1">
    <location>
        <begin position="1197"/>
        <end position="1264"/>
    </location>
</feature>
<dbReference type="Pfam" id="PF00404">
    <property type="entry name" value="Dockerin_1"/>
    <property type="match status" value="1"/>
</dbReference>
<dbReference type="CDD" id="cd14256">
    <property type="entry name" value="Dockerin_I"/>
    <property type="match status" value="1"/>
</dbReference>
<dbReference type="Proteomes" id="UP001168338">
    <property type="component" value="Unassembled WGS sequence"/>
</dbReference>
<sequence>MKHIVWSILLLTFLCGVGSAATLSVDPASSTCAYGQTVNLAVTAADVSNLGGFDIDLRWNPQIVALSSAPDNVTKGALVNSIEVNRQSGRIRVAGVNSTLDGINGDATLFTATFTAVDDTGRTTPVTLIVNNYGFLNSTSGEDIPVSGITNASITTLKHNVVYSTIGVVSNRMLLDQENTLVASVTNQRGTATSPLDISVEILDETNASVDSWTYNDEVIPAWGSFTDRIAWTPAQTGRYRAVITVTSDDSIGGKTTDAKGITVVDYTLEYTNGYVYGPWSKVQAGNWFSMRFYVNASHAGNIWLNITAPDYVEVNGGRNQSRYMYASQWNYVRVYMRTDRPGTIDADQFRFDIAAHGKSDTVNGTDVSIWIPSIEVTSVDATTINASAPGAMTFNTLHTNRTFDNRTDIIIQSGARGRTLSGLEYLVGYPYGCVEQTTSRMMASLNVKNYYLDRPADRPSNWQTIRDTANTSIERGITSLVKGGQRGQHADGGWSLWGSGSSESSSSSYASYTLARINKTDEDLNRLLVDKVSNGSTVTSGTVNFEKLIEWFHDNPDNPSTGTWTWSANVCHSWTPQSNTAFVMLIHDMINQTADVQQPYRGYMEENMQNATRYFIDTQNIDGSWSSGQDQAMATGLALWGLESFALTSDDVTAEEIENAKAKAAVWLIDTQNADGSWPAGSHYGWYTNGRVTEATAYGVLALNATGIPADNTTISRAVGWLVSQYEDRGSWGYTWASQVAIDALIQCQPNVVSTGTVTVAIDGTDVCTVPVNSTHPRVVYTLTEAQEEALLAGGTLKRDIFGDGFSTVKEHDVTATLTSGDGPILVSVDHSQHVPIIEVDATIRNGRTIQEFGDETGSDLVQISTDIGVLDYAAQAENPYTVGFASSPSPMVAGEEADVTLTVTSTQDVFSPMVEIPISGFAYDNASTVYENGQAVASEVTNSTASTDQLSLFIEPLAWVNNTLMTYTFTATPDTYGALEMNLRIRPLYDESQVTFANHTFTVQGRGNVSVNVVDENGDAVTADRISVGASSVTAVSNHTFEDVLEGTYSMVVNKTGYPEIHSNVNVTPGATALYNVTLPSTLTAPVLVLSEGGSGSIAGVAQVPPETLNALRNENTSYNVTVLGNGGELGIALEFPMRYLLHDPVVTVNGVPTAYEFRNGTFTYPVGGAYTTTNATLVIYDAPNGQNTIGLGFEGVSLGESNNDGSVNIIDALYIASYDAQLITGLATYDYPDVTGDGVINIIDALYVASYDAGLLTEYYQPVA</sequence>
<evidence type="ECO:0000259" key="1">
    <source>
        <dbReference type="PROSITE" id="PS51766"/>
    </source>
</evidence>
<dbReference type="InterPro" id="IPR002105">
    <property type="entry name" value="Dockerin_1_rpt"/>
</dbReference>
<evidence type="ECO:0000313" key="3">
    <source>
        <dbReference type="Proteomes" id="UP001168338"/>
    </source>
</evidence>
<accession>A0ABT8M8R3</accession>
<dbReference type="InterPro" id="IPR036439">
    <property type="entry name" value="Dockerin_dom_sf"/>
</dbReference>
<dbReference type="Gene3D" id="1.50.10.20">
    <property type="match status" value="1"/>
</dbReference>
<dbReference type="SUPFAM" id="SSF49452">
    <property type="entry name" value="Starch-binding domain-like"/>
    <property type="match status" value="1"/>
</dbReference>
<organism evidence="2 3">
    <name type="scientific">Methanoculleus frigidifontis</name>
    <dbReference type="NCBI Taxonomy" id="2584085"/>
    <lineage>
        <taxon>Archaea</taxon>
        <taxon>Methanobacteriati</taxon>
        <taxon>Methanobacteriota</taxon>
        <taxon>Stenosarchaea group</taxon>
        <taxon>Methanomicrobia</taxon>
        <taxon>Methanomicrobiales</taxon>
        <taxon>Methanomicrobiaceae</taxon>
        <taxon>Methanoculleus</taxon>
    </lineage>
</organism>
<dbReference type="CDD" id="cd08547">
    <property type="entry name" value="Type_II_cohesin"/>
    <property type="match status" value="1"/>
</dbReference>
<dbReference type="InterPro" id="IPR047565">
    <property type="entry name" value="Alpha-macroglob_thiol-ester_cl"/>
</dbReference>
<dbReference type="InterPro" id="IPR032696">
    <property type="entry name" value="SQ_cyclase_C"/>
</dbReference>
<dbReference type="SUPFAM" id="SSF48239">
    <property type="entry name" value="Terpenoid cyclases/Protein prenyltransferases"/>
    <property type="match status" value="1"/>
</dbReference>
<protein>
    <recommendedName>
        <fullName evidence="1">Dockerin domain-containing protein</fullName>
    </recommendedName>
</protein>
<dbReference type="Pfam" id="PF13243">
    <property type="entry name" value="SQHop_cyclase_C"/>
    <property type="match status" value="1"/>
</dbReference>
<keyword evidence="3" id="KW-1185">Reference proteome</keyword>
<dbReference type="SUPFAM" id="SSF63446">
    <property type="entry name" value="Type I dockerin domain"/>
    <property type="match status" value="1"/>
</dbReference>
<reference evidence="2" key="1">
    <citation type="submission" date="2019-05" db="EMBL/GenBank/DDBJ databases">
        <title>Methanoculleus sp. FWC-SCC1, a methanogenic archaeon isolated from deep marine cold seep.</title>
        <authorList>
            <person name="Chen Y.-W."/>
            <person name="Chen S.-C."/>
            <person name="Teng N.-H."/>
            <person name="Lai M.-C."/>
        </authorList>
    </citation>
    <scope>NUCLEOTIDE SEQUENCE</scope>
    <source>
        <strain evidence="2">FWC-SCC1</strain>
    </source>
</reference>
<dbReference type="InterPro" id="IPR008930">
    <property type="entry name" value="Terpenoid_cyclase/PrenylTrfase"/>
</dbReference>